<dbReference type="FunFam" id="2.160.20.60:FF:000001">
    <property type="entry name" value="Glutamate synthase, large subunit"/>
    <property type="match status" value="1"/>
</dbReference>
<comment type="pathway">
    <text evidence="16">Amino-acid biosynthesis.</text>
</comment>
<dbReference type="GO" id="GO:0016491">
    <property type="term" value="F:oxidoreductase activity"/>
    <property type="evidence" value="ECO:0007669"/>
    <property type="project" value="UniProtKB-KW"/>
</dbReference>
<evidence type="ECO:0000256" key="12">
    <source>
        <dbReference type="ARBA" id="ARBA00023004"/>
    </source>
</evidence>
<dbReference type="PANTHER" id="PTHR43100">
    <property type="entry name" value="GLUTAMATE SYNTHASE [NADPH] SMALL CHAIN"/>
    <property type="match status" value="1"/>
</dbReference>
<evidence type="ECO:0000256" key="8">
    <source>
        <dbReference type="ARBA" id="ARBA00022723"/>
    </source>
</evidence>
<comment type="cofactor">
    <cofactor evidence="3">
        <name>FAD</name>
        <dbReference type="ChEBI" id="CHEBI:57692"/>
    </cofactor>
</comment>
<dbReference type="InterPro" id="IPR002489">
    <property type="entry name" value="Glu_synth_asu_C"/>
</dbReference>
<proteinExistence type="inferred from homology"/>
<gene>
    <name evidence="18" type="ORF">METZ01_LOCUS493772</name>
</gene>
<comment type="similarity">
    <text evidence="4">Belongs to the glutamate synthase family.</text>
</comment>
<name>A0A383DAK9_9ZZZZ</name>
<keyword evidence="13" id="KW-0411">Iron-sulfur</keyword>
<evidence type="ECO:0000256" key="9">
    <source>
        <dbReference type="ARBA" id="ARBA00022827"/>
    </source>
</evidence>
<evidence type="ECO:0000259" key="17">
    <source>
        <dbReference type="Pfam" id="PF01493"/>
    </source>
</evidence>
<evidence type="ECO:0000256" key="5">
    <source>
        <dbReference type="ARBA" id="ARBA00022605"/>
    </source>
</evidence>
<keyword evidence="8" id="KW-0479">Metal-binding</keyword>
<comment type="cofactor">
    <cofactor evidence="2">
        <name>[3Fe-4S] cluster</name>
        <dbReference type="ChEBI" id="CHEBI:21137"/>
    </cofactor>
</comment>
<keyword evidence="9" id="KW-0274">FAD</keyword>
<dbReference type="AlphaFoldDB" id="A0A383DAK9"/>
<keyword evidence="14" id="KW-0314">Glutamate biosynthesis</keyword>
<evidence type="ECO:0000256" key="6">
    <source>
        <dbReference type="ARBA" id="ARBA00022630"/>
    </source>
</evidence>
<dbReference type="InterPro" id="IPR051394">
    <property type="entry name" value="Glutamate_Synthase"/>
</dbReference>
<evidence type="ECO:0000256" key="14">
    <source>
        <dbReference type="ARBA" id="ARBA00023164"/>
    </source>
</evidence>
<evidence type="ECO:0000256" key="2">
    <source>
        <dbReference type="ARBA" id="ARBA00001927"/>
    </source>
</evidence>
<evidence type="ECO:0000256" key="13">
    <source>
        <dbReference type="ARBA" id="ARBA00023014"/>
    </source>
</evidence>
<dbReference type="EMBL" id="UINC01215294">
    <property type="protein sequence ID" value="SVE40918.1"/>
    <property type="molecule type" value="Genomic_DNA"/>
</dbReference>
<keyword evidence="7" id="KW-0288">FMN</keyword>
<keyword evidence="12" id="KW-0408">Iron</keyword>
<organism evidence="18">
    <name type="scientific">marine metagenome</name>
    <dbReference type="NCBI Taxonomy" id="408172"/>
    <lineage>
        <taxon>unclassified sequences</taxon>
        <taxon>metagenomes</taxon>
        <taxon>ecological metagenomes</taxon>
    </lineage>
</organism>
<evidence type="ECO:0000256" key="11">
    <source>
        <dbReference type="ARBA" id="ARBA00023002"/>
    </source>
</evidence>
<feature type="domain" description="Glutamate synthase alpha subunit C-terminal" evidence="17">
    <location>
        <begin position="11"/>
        <end position="198"/>
    </location>
</feature>
<reference evidence="18" key="1">
    <citation type="submission" date="2018-05" db="EMBL/GenBank/DDBJ databases">
        <authorList>
            <person name="Lanie J.A."/>
            <person name="Ng W.-L."/>
            <person name="Kazmierczak K.M."/>
            <person name="Andrzejewski T.M."/>
            <person name="Davidsen T.M."/>
            <person name="Wayne K.J."/>
            <person name="Tettelin H."/>
            <person name="Glass J.I."/>
            <person name="Rusch D."/>
            <person name="Podicherti R."/>
            <person name="Tsui H.-C.T."/>
            <person name="Winkler M.E."/>
        </authorList>
    </citation>
    <scope>NUCLEOTIDE SEQUENCE</scope>
</reference>
<protein>
    <recommendedName>
        <fullName evidence="17">Glutamate synthase alpha subunit C-terminal domain-containing protein</fullName>
    </recommendedName>
</protein>
<sequence>LEKKKKVRINMKIKNTDRAFGTMLSGEVARRYGHQGLPEDTINVHLSGTAGQSFGAFLSCGISLELQGDANDYVGKGLSGGRIVIYPHDKSPIKAEENIIVGNTVLYGAIAGECFFSGVAGERFAVRNSGAIAVVEGAGDHCCEYMTGGVVVVLGRTGRNFAAGMSGGVAYVFDIDGDFSSKCNLSMVALQSVKKEKNSNSYKGNGHFNDMTRFDEVRIKRLVERHLHYTNSNRAK</sequence>
<dbReference type="SUPFAM" id="SSF69336">
    <property type="entry name" value="Alpha subunit of glutamate synthase, C-terminal domain"/>
    <property type="match status" value="1"/>
</dbReference>
<keyword evidence="15" id="KW-0003">3Fe-4S</keyword>
<keyword evidence="11" id="KW-0560">Oxidoreductase</keyword>
<evidence type="ECO:0000256" key="3">
    <source>
        <dbReference type="ARBA" id="ARBA00001974"/>
    </source>
</evidence>
<dbReference type="PANTHER" id="PTHR43100:SF1">
    <property type="entry name" value="GLUTAMATE SYNTHASE [NADPH] SMALL CHAIN"/>
    <property type="match status" value="1"/>
</dbReference>
<dbReference type="GO" id="GO:0046872">
    <property type="term" value="F:metal ion binding"/>
    <property type="evidence" value="ECO:0007669"/>
    <property type="project" value="UniProtKB-KW"/>
</dbReference>
<evidence type="ECO:0000256" key="1">
    <source>
        <dbReference type="ARBA" id="ARBA00001917"/>
    </source>
</evidence>
<feature type="non-terminal residue" evidence="18">
    <location>
        <position position="236"/>
    </location>
</feature>
<dbReference type="Pfam" id="PF01493">
    <property type="entry name" value="GXGXG"/>
    <property type="match status" value="1"/>
</dbReference>
<accession>A0A383DAK9</accession>
<dbReference type="GO" id="GO:0006537">
    <property type="term" value="P:glutamate biosynthetic process"/>
    <property type="evidence" value="ECO:0007669"/>
    <property type="project" value="UniProtKB-KW"/>
</dbReference>
<comment type="cofactor">
    <cofactor evidence="1">
        <name>FMN</name>
        <dbReference type="ChEBI" id="CHEBI:58210"/>
    </cofactor>
</comment>
<evidence type="ECO:0000256" key="10">
    <source>
        <dbReference type="ARBA" id="ARBA00022962"/>
    </source>
</evidence>
<dbReference type="InterPro" id="IPR036485">
    <property type="entry name" value="Glu_synth_asu_C_sf"/>
</dbReference>
<evidence type="ECO:0000256" key="7">
    <source>
        <dbReference type="ARBA" id="ARBA00022643"/>
    </source>
</evidence>
<dbReference type="CDD" id="cd00982">
    <property type="entry name" value="gltB_C"/>
    <property type="match status" value="1"/>
</dbReference>
<feature type="non-terminal residue" evidence="18">
    <location>
        <position position="1"/>
    </location>
</feature>
<keyword evidence="10" id="KW-0315">Glutamine amidotransferase</keyword>
<dbReference type="Gene3D" id="2.160.20.60">
    <property type="entry name" value="Glutamate synthase, alpha subunit, C-terminal domain"/>
    <property type="match status" value="1"/>
</dbReference>
<evidence type="ECO:0000313" key="18">
    <source>
        <dbReference type="EMBL" id="SVE40918.1"/>
    </source>
</evidence>
<evidence type="ECO:0000256" key="16">
    <source>
        <dbReference type="ARBA" id="ARBA00029440"/>
    </source>
</evidence>
<keyword evidence="6" id="KW-0285">Flavoprotein</keyword>
<keyword evidence="5" id="KW-0028">Amino-acid biosynthesis</keyword>
<evidence type="ECO:0000256" key="15">
    <source>
        <dbReference type="ARBA" id="ARBA00023291"/>
    </source>
</evidence>
<dbReference type="GO" id="GO:0051538">
    <property type="term" value="F:3 iron, 4 sulfur cluster binding"/>
    <property type="evidence" value="ECO:0007669"/>
    <property type="project" value="UniProtKB-KW"/>
</dbReference>
<evidence type="ECO:0000256" key="4">
    <source>
        <dbReference type="ARBA" id="ARBA00009716"/>
    </source>
</evidence>